<comment type="caution">
    <text evidence="2">The sequence shown here is derived from an EMBL/GenBank/DDBJ whole genome shotgun (WGS) entry which is preliminary data.</text>
</comment>
<evidence type="ECO:0000256" key="1">
    <source>
        <dbReference type="SAM" id="MobiDB-lite"/>
    </source>
</evidence>
<feature type="region of interest" description="Disordered" evidence="1">
    <location>
        <begin position="57"/>
        <end position="83"/>
    </location>
</feature>
<reference evidence="2" key="1">
    <citation type="submission" date="2021-01" db="EMBL/GenBank/DDBJ databases">
        <title>A chromosome-scale assembly of European eel, Anguilla anguilla.</title>
        <authorList>
            <person name="Henkel C."/>
            <person name="Jong-Raadsen S.A."/>
            <person name="Dufour S."/>
            <person name="Weltzien F.-A."/>
            <person name="Palstra A.P."/>
            <person name="Pelster B."/>
            <person name="Spaink H.P."/>
            <person name="Van Den Thillart G.E."/>
            <person name="Jansen H."/>
            <person name="Zahm M."/>
            <person name="Klopp C."/>
            <person name="Cedric C."/>
            <person name="Louis A."/>
            <person name="Berthelot C."/>
            <person name="Parey E."/>
            <person name="Roest Crollius H."/>
            <person name="Montfort J."/>
            <person name="Robinson-Rechavi M."/>
            <person name="Bucao C."/>
            <person name="Bouchez O."/>
            <person name="Gislard M."/>
            <person name="Lluch J."/>
            <person name="Milhes M."/>
            <person name="Lampietro C."/>
            <person name="Lopez Roques C."/>
            <person name="Donnadieu C."/>
            <person name="Braasch I."/>
            <person name="Desvignes T."/>
            <person name="Postlethwait J."/>
            <person name="Bobe J."/>
            <person name="Guiguen Y."/>
            <person name="Dirks R."/>
        </authorList>
    </citation>
    <scope>NUCLEOTIDE SEQUENCE</scope>
    <source>
        <strain evidence="2">Tag_6206</strain>
        <tissue evidence="2">Liver</tissue>
    </source>
</reference>
<accession>A0A9D3LIP7</accession>
<evidence type="ECO:0000313" key="3">
    <source>
        <dbReference type="Proteomes" id="UP001044222"/>
    </source>
</evidence>
<feature type="region of interest" description="Disordered" evidence="1">
    <location>
        <begin position="98"/>
        <end position="130"/>
    </location>
</feature>
<dbReference type="Proteomes" id="UP001044222">
    <property type="component" value="Chromosome 18"/>
</dbReference>
<dbReference type="EMBL" id="JAFIRN010000018">
    <property type="protein sequence ID" value="KAG5830941.1"/>
    <property type="molecule type" value="Genomic_DNA"/>
</dbReference>
<sequence length="130" mass="12979">MGLAPGVMGAQALPAGVVPPQNMYAMPAGQQAQWNMSQVNQHMSGMSLNGAGGAVGGWVAPPQARPSAHSCGSEGRDGSGRCSPGSFPVVLSALVAGQRSPGEPRLMSRRGGRGQLGVNTAVRGSTSVGL</sequence>
<organism evidence="2 3">
    <name type="scientific">Anguilla anguilla</name>
    <name type="common">European freshwater eel</name>
    <name type="synonym">Muraena anguilla</name>
    <dbReference type="NCBI Taxonomy" id="7936"/>
    <lineage>
        <taxon>Eukaryota</taxon>
        <taxon>Metazoa</taxon>
        <taxon>Chordata</taxon>
        <taxon>Craniata</taxon>
        <taxon>Vertebrata</taxon>
        <taxon>Euteleostomi</taxon>
        <taxon>Actinopterygii</taxon>
        <taxon>Neopterygii</taxon>
        <taxon>Teleostei</taxon>
        <taxon>Anguilliformes</taxon>
        <taxon>Anguillidae</taxon>
        <taxon>Anguilla</taxon>
    </lineage>
</organism>
<keyword evidence="3" id="KW-1185">Reference proteome</keyword>
<protein>
    <submittedName>
        <fullName evidence="2">Uncharacterized protein</fullName>
    </submittedName>
</protein>
<proteinExistence type="predicted"/>
<evidence type="ECO:0000313" key="2">
    <source>
        <dbReference type="EMBL" id="KAG5830941.1"/>
    </source>
</evidence>
<name>A0A9D3LIP7_ANGAN</name>
<gene>
    <name evidence="2" type="ORF">ANANG_G00298600</name>
</gene>
<dbReference type="AlphaFoldDB" id="A0A9D3LIP7"/>